<proteinExistence type="predicted"/>
<dbReference type="AlphaFoldDB" id="A0A2S0WTF4"/>
<sequence>MAGSGHLRRPFLPRRTPFGRCSGRVHTVDRMPHPVETRVFRRRRALIVGAIAAVLLVTGGATIAWSLGQGAGGPVTDEAADSASADERAAGDGADGTPVAELDTSSLSPGIAAQLTYAHKHWDDTESDTYGYLDENDCVNFTSQTLLARGWVEDEEWWFDESGDAYGHADAWISSTAMRDYLEEHPERATALTDAERASVKVGDVVQFDWDDSGDRDHTGVVTSVETDADGSVTILYAGHTDPTWDRSVDYAITELHPGGVAYYWSIPE</sequence>
<name>A0A2S0WTF4_9MICO</name>
<dbReference type="Gene3D" id="3.90.1720.10">
    <property type="entry name" value="endopeptidase domain like (from Nostoc punctiforme)"/>
    <property type="match status" value="1"/>
</dbReference>
<keyword evidence="5" id="KW-1185">Reference proteome</keyword>
<dbReference type="InterPro" id="IPR038765">
    <property type="entry name" value="Papain-like_cys_pep_sf"/>
</dbReference>
<dbReference type="SUPFAM" id="SSF54001">
    <property type="entry name" value="Cysteine proteinases"/>
    <property type="match status" value="1"/>
</dbReference>
<organism evidence="4 5">
    <name type="scientific">Agromyces badenianii</name>
    <dbReference type="NCBI Taxonomy" id="2080742"/>
    <lineage>
        <taxon>Bacteria</taxon>
        <taxon>Bacillati</taxon>
        <taxon>Actinomycetota</taxon>
        <taxon>Actinomycetes</taxon>
        <taxon>Micrococcales</taxon>
        <taxon>Microbacteriaceae</taxon>
        <taxon>Agromyces</taxon>
    </lineage>
</organism>
<evidence type="ECO:0000313" key="4">
    <source>
        <dbReference type="EMBL" id="AWB94623.1"/>
    </source>
</evidence>
<dbReference type="EMBL" id="CP028913">
    <property type="protein sequence ID" value="AWB94623.1"/>
    <property type="molecule type" value="Genomic_DNA"/>
</dbReference>
<dbReference type="Proteomes" id="UP000244729">
    <property type="component" value="Chromosome"/>
</dbReference>
<feature type="region of interest" description="Disordered" evidence="1">
    <location>
        <begin position="69"/>
        <end position="103"/>
    </location>
</feature>
<keyword evidence="2" id="KW-0812">Transmembrane</keyword>
<dbReference type="PANTHER" id="PTHR40032:SF1">
    <property type="entry name" value="EXPORTED PROTEIN"/>
    <property type="match status" value="1"/>
</dbReference>
<protein>
    <recommendedName>
        <fullName evidence="3">Putative amidase domain-containing protein</fullName>
    </recommendedName>
</protein>
<dbReference type="PANTHER" id="PTHR40032">
    <property type="entry name" value="EXPORTED PROTEIN-RELATED"/>
    <property type="match status" value="1"/>
</dbReference>
<evidence type="ECO:0000256" key="1">
    <source>
        <dbReference type="SAM" id="MobiDB-lite"/>
    </source>
</evidence>
<dbReference type="InterPro" id="IPR024301">
    <property type="entry name" value="Amidase_6"/>
</dbReference>
<feature type="transmembrane region" description="Helical" evidence="2">
    <location>
        <begin position="45"/>
        <end position="67"/>
    </location>
</feature>
<dbReference type="OrthoDB" id="4981342at2"/>
<dbReference type="KEGG" id="agm:DCE93_02230"/>
<keyword evidence="2" id="KW-1133">Transmembrane helix</keyword>
<keyword evidence="2" id="KW-0472">Membrane</keyword>
<feature type="domain" description="Putative amidase" evidence="3">
    <location>
        <begin position="114"/>
        <end position="251"/>
    </location>
</feature>
<evidence type="ECO:0000259" key="3">
    <source>
        <dbReference type="Pfam" id="PF12671"/>
    </source>
</evidence>
<evidence type="ECO:0000313" key="5">
    <source>
        <dbReference type="Proteomes" id="UP000244729"/>
    </source>
</evidence>
<accession>A0A2S0WTF4</accession>
<evidence type="ECO:0000256" key="2">
    <source>
        <dbReference type="SAM" id="Phobius"/>
    </source>
</evidence>
<dbReference type="Pfam" id="PF12671">
    <property type="entry name" value="Amidase_6"/>
    <property type="match status" value="1"/>
</dbReference>
<reference evidence="4 5" key="1">
    <citation type="submission" date="2018-04" db="EMBL/GenBank/DDBJ databases">
        <authorList>
            <person name="Li J."/>
        </authorList>
    </citation>
    <scope>NUCLEOTIDE SEQUENCE [LARGE SCALE GENOMIC DNA]</scope>
    <source>
        <strain evidence="5">30A</strain>
    </source>
</reference>
<gene>
    <name evidence="4" type="ORF">DCE93_02230</name>
</gene>